<protein>
    <submittedName>
        <fullName evidence="2">Uncharacterized protein</fullName>
    </submittedName>
</protein>
<dbReference type="AlphaFoldDB" id="A0A3D9UPY1"/>
<keyword evidence="3" id="KW-1185">Reference proteome</keyword>
<comment type="caution">
    <text evidence="2">The sequence shown here is derived from an EMBL/GenBank/DDBJ whole genome shotgun (WGS) entry which is preliminary data.</text>
</comment>
<accession>A0A3D9UPY1</accession>
<dbReference type="EMBL" id="QTUA01000001">
    <property type="protein sequence ID" value="REF31326.1"/>
    <property type="molecule type" value="Genomic_DNA"/>
</dbReference>
<evidence type="ECO:0000256" key="1">
    <source>
        <dbReference type="SAM" id="MobiDB-lite"/>
    </source>
</evidence>
<name>A0A3D9UPY1_9MICO</name>
<evidence type="ECO:0000313" key="2">
    <source>
        <dbReference type="EMBL" id="REF31326.1"/>
    </source>
</evidence>
<dbReference type="Proteomes" id="UP000256253">
    <property type="component" value="Unassembled WGS sequence"/>
</dbReference>
<sequence>MWTDGRPTDGLAVRGEQAGGASSEGTQWVSTFAPRS</sequence>
<organism evidence="2 3">
    <name type="scientific">Calidifontibacter indicus</name>
    <dbReference type="NCBI Taxonomy" id="419650"/>
    <lineage>
        <taxon>Bacteria</taxon>
        <taxon>Bacillati</taxon>
        <taxon>Actinomycetota</taxon>
        <taxon>Actinomycetes</taxon>
        <taxon>Micrococcales</taxon>
        <taxon>Dermacoccaceae</taxon>
        <taxon>Calidifontibacter</taxon>
    </lineage>
</organism>
<feature type="region of interest" description="Disordered" evidence="1">
    <location>
        <begin position="1"/>
        <end position="36"/>
    </location>
</feature>
<gene>
    <name evidence="2" type="ORF">DFJ65_2384</name>
</gene>
<evidence type="ECO:0000313" key="3">
    <source>
        <dbReference type="Proteomes" id="UP000256253"/>
    </source>
</evidence>
<reference evidence="2 3" key="1">
    <citation type="submission" date="2018-08" db="EMBL/GenBank/DDBJ databases">
        <title>Sequencing the genomes of 1000 actinobacteria strains.</title>
        <authorList>
            <person name="Klenk H.-P."/>
        </authorList>
    </citation>
    <scope>NUCLEOTIDE SEQUENCE [LARGE SCALE GENOMIC DNA]</scope>
    <source>
        <strain evidence="2 3">DSM 22967</strain>
    </source>
</reference>
<proteinExistence type="predicted"/>